<accession>A0ABV5I8N7</accession>
<dbReference type="RefSeq" id="WP_189645733.1">
    <property type="nucleotide sequence ID" value="NZ_BMRC01000001.1"/>
</dbReference>
<feature type="transmembrane region" description="Helical" evidence="1">
    <location>
        <begin position="142"/>
        <end position="165"/>
    </location>
</feature>
<keyword evidence="1" id="KW-0812">Transmembrane</keyword>
<evidence type="ECO:0000256" key="1">
    <source>
        <dbReference type="SAM" id="Phobius"/>
    </source>
</evidence>
<feature type="transmembrane region" description="Helical" evidence="1">
    <location>
        <begin position="177"/>
        <end position="195"/>
    </location>
</feature>
<name>A0ABV5I8N7_9ACTN</name>
<organism evidence="2 3">
    <name type="scientific">Nonomuraea spiralis</name>
    <dbReference type="NCBI Taxonomy" id="46182"/>
    <lineage>
        <taxon>Bacteria</taxon>
        <taxon>Bacillati</taxon>
        <taxon>Actinomycetota</taxon>
        <taxon>Actinomycetes</taxon>
        <taxon>Streptosporangiales</taxon>
        <taxon>Streptosporangiaceae</taxon>
        <taxon>Nonomuraea</taxon>
    </lineage>
</organism>
<keyword evidence="1" id="KW-0472">Membrane</keyword>
<sequence>MTEPHPTGDPAGGDGGAGQDLSRMWTVLAHVVTPTTLVTAILVYFGAVRANTMYGRLGVDQSMLGLSLQDYALRSVTLTIEPLIVVLVAALIAPPVHAWLARTAERHRTAAKWAIRGAAVLGTGCAAVGIAGMAGWVELPPFGMPFCLGLGVFVLVYGASLHQRLNPRRTSSATEQIVRRTVCMTLLLVLLLWVITEFAESRGRAAADLYRLDPGRLPSTVVYATRRLYLEGPGITETTLPDPNAMYRYRYTGLRLLIHSNQRYFLLPACWATDPWARAIALPADDSLRLEFGVLKMPPDCPS</sequence>
<keyword evidence="3" id="KW-1185">Reference proteome</keyword>
<feature type="transmembrane region" description="Helical" evidence="1">
    <location>
        <begin position="83"/>
        <end position="101"/>
    </location>
</feature>
<evidence type="ECO:0000313" key="3">
    <source>
        <dbReference type="Proteomes" id="UP001589647"/>
    </source>
</evidence>
<evidence type="ECO:0000313" key="2">
    <source>
        <dbReference type="EMBL" id="MFB9200144.1"/>
    </source>
</evidence>
<dbReference type="Proteomes" id="UP001589647">
    <property type="component" value="Unassembled WGS sequence"/>
</dbReference>
<feature type="transmembrane region" description="Helical" evidence="1">
    <location>
        <begin position="27"/>
        <end position="47"/>
    </location>
</feature>
<proteinExistence type="predicted"/>
<protein>
    <submittedName>
        <fullName evidence="2">Uncharacterized protein</fullName>
    </submittedName>
</protein>
<feature type="transmembrane region" description="Helical" evidence="1">
    <location>
        <begin position="113"/>
        <end position="136"/>
    </location>
</feature>
<keyword evidence="1" id="KW-1133">Transmembrane helix</keyword>
<dbReference type="EMBL" id="JBHMEI010000001">
    <property type="protein sequence ID" value="MFB9200144.1"/>
    <property type="molecule type" value="Genomic_DNA"/>
</dbReference>
<comment type="caution">
    <text evidence="2">The sequence shown here is derived from an EMBL/GenBank/DDBJ whole genome shotgun (WGS) entry which is preliminary data.</text>
</comment>
<gene>
    <name evidence="2" type="ORF">ACFFV7_02970</name>
</gene>
<reference evidence="2 3" key="1">
    <citation type="submission" date="2024-09" db="EMBL/GenBank/DDBJ databases">
        <authorList>
            <person name="Sun Q."/>
            <person name="Mori K."/>
        </authorList>
    </citation>
    <scope>NUCLEOTIDE SEQUENCE [LARGE SCALE GENOMIC DNA]</scope>
    <source>
        <strain evidence="2 3">CCM 3426</strain>
    </source>
</reference>